<accession>A5B343</accession>
<dbReference type="EMBL" id="AM444948">
    <property type="protein sequence ID" value="CAN80725.1"/>
    <property type="molecule type" value="Genomic_DNA"/>
</dbReference>
<gene>
    <name evidence="2" type="ORF">VITISV_032187</name>
</gene>
<name>A5B343_VITVI</name>
<dbReference type="AlphaFoldDB" id="A5B343"/>
<feature type="region of interest" description="Disordered" evidence="1">
    <location>
        <begin position="344"/>
        <end position="385"/>
    </location>
</feature>
<reference evidence="2" key="1">
    <citation type="journal article" date="2007" name="PLoS ONE">
        <title>The first genome sequence of an elite grapevine cultivar (Pinot noir Vitis vinifera L.): coping with a highly heterozygous genome.</title>
        <authorList>
            <person name="Velasco R."/>
            <person name="Zharkikh A."/>
            <person name="Troggio M."/>
            <person name="Cartwright D.A."/>
            <person name="Cestaro A."/>
            <person name="Pruss D."/>
            <person name="Pindo M."/>
            <person name="FitzGerald L.M."/>
            <person name="Vezzulli S."/>
            <person name="Reid J."/>
            <person name="Malacarne G."/>
            <person name="Iliev D."/>
            <person name="Coppola G."/>
            <person name="Wardell B."/>
            <person name="Micheletti D."/>
            <person name="Macalma T."/>
            <person name="Facci M."/>
            <person name="Mitchell J.T."/>
            <person name="Perazzolli M."/>
            <person name="Eldredge G."/>
            <person name="Gatto P."/>
            <person name="Oyzerski R."/>
            <person name="Moretto M."/>
            <person name="Gutin N."/>
            <person name="Stefanini M."/>
            <person name="Chen Y."/>
            <person name="Segala C."/>
            <person name="Davenport C."/>
            <person name="Dematte L."/>
            <person name="Mraz A."/>
            <person name="Battilana J."/>
            <person name="Stormo K."/>
            <person name="Costa F."/>
            <person name="Tao Q."/>
            <person name="Si-Ammour A."/>
            <person name="Harkins T."/>
            <person name="Lackey A."/>
            <person name="Perbost C."/>
            <person name="Taillon B."/>
            <person name="Stella A."/>
            <person name="Solovyev V."/>
            <person name="Fawcett J.A."/>
            <person name="Sterck L."/>
            <person name="Vandepoele K."/>
            <person name="Grando S.M."/>
            <person name="Toppo S."/>
            <person name="Moser C."/>
            <person name="Lanchbury J."/>
            <person name="Bogden R."/>
            <person name="Skolnick M."/>
            <person name="Sgaramella V."/>
            <person name="Bhatnagar S.K."/>
            <person name="Fontana P."/>
            <person name="Gutin A."/>
            <person name="Van de Peer Y."/>
            <person name="Salamini F."/>
            <person name="Viola R."/>
        </authorList>
    </citation>
    <scope>NUCLEOTIDE SEQUENCE</scope>
</reference>
<sequence>MARTREANSSSLSTRLRIPRDTPVQGSTSEPPRPRVVPPPIEDAPISPPPRRDNTRRSLTIASASSSRGQKSAEALHIPYDSARPEDFRAWTHPSQSDIIHTLSRGASSHHYILRKELLPSMFFIDALLRHNIFPLQHWVQRIGVLLEALFRISEGYFFGPHHLIMAALLYFEEKVHRKKLLRADAIPLLFPRLLCQILEHLGYPYDSLWWCRPGSTNPEQLEDPVDIPADTQPPAPAVAPIEHILKVPPFASQGTPQPPPVIPPTSEPSLSVEPRIAIPIIEYRGLCHTFQALATSQSILTQQMTALRAHQEHIIATQAQNTAILRQIQHHLGIILALEHAIPSPPEPSQAPPFVDQPMPPEEPTTGEVEAAEPSSPQHPPPTI</sequence>
<evidence type="ECO:0000256" key="1">
    <source>
        <dbReference type="SAM" id="MobiDB-lite"/>
    </source>
</evidence>
<organism evidence="2">
    <name type="scientific">Vitis vinifera</name>
    <name type="common">Grape</name>
    <dbReference type="NCBI Taxonomy" id="29760"/>
    <lineage>
        <taxon>Eukaryota</taxon>
        <taxon>Viridiplantae</taxon>
        <taxon>Streptophyta</taxon>
        <taxon>Embryophyta</taxon>
        <taxon>Tracheophyta</taxon>
        <taxon>Spermatophyta</taxon>
        <taxon>Magnoliopsida</taxon>
        <taxon>eudicotyledons</taxon>
        <taxon>Gunneridae</taxon>
        <taxon>Pentapetalae</taxon>
        <taxon>rosids</taxon>
        <taxon>Vitales</taxon>
        <taxon>Vitaceae</taxon>
        <taxon>Viteae</taxon>
        <taxon>Vitis</taxon>
    </lineage>
</organism>
<proteinExistence type="predicted"/>
<feature type="compositionally biased region" description="Pro residues" evidence="1">
    <location>
        <begin position="34"/>
        <end position="49"/>
    </location>
</feature>
<evidence type="ECO:0000313" key="2">
    <source>
        <dbReference type="EMBL" id="CAN80725.1"/>
    </source>
</evidence>
<feature type="region of interest" description="Disordered" evidence="1">
    <location>
        <begin position="1"/>
        <end position="56"/>
    </location>
</feature>
<protein>
    <submittedName>
        <fullName evidence="2">Uncharacterized protein</fullName>
    </submittedName>
</protein>